<dbReference type="Proteomes" id="UP000477010">
    <property type="component" value="Unassembled WGS sequence"/>
</dbReference>
<evidence type="ECO:0000313" key="2">
    <source>
        <dbReference type="EMBL" id="MSC81698.1"/>
    </source>
</evidence>
<sequence length="52" mass="6206">MMEKECFTCAWHDNFSWVCFNGNSEHRADFTDPEDSCPVWEGREDSDEKEEK</sequence>
<evidence type="ECO:0000256" key="1">
    <source>
        <dbReference type="SAM" id="MobiDB-lite"/>
    </source>
</evidence>
<accession>A0A6A8KS41</accession>
<gene>
    <name evidence="2" type="ORF">GKD85_12980</name>
</gene>
<dbReference type="EMBL" id="WKQE01000022">
    <property type="protein sequence ID" value="MSC81698.1"/>
    <property type="molecule type" value="Genomic_DNA"/>
</dbReference>
<proteinExistence type="predicted"/>
<evidence type="ECO:0000313" key="3">
    <source>
        <dbReference type="Proteomes" id="UP000477010"/>
    </source>
</evidence>
<feature type="region of interest" description="Disordered" evidence="1">
    <location>
        <begin position="27"/>
        <end position="52"/>
    </location>
</feature>
<reference evidence="2 3" key="1">
    <citation type="journal article" date="2019" name="Nat. Med.">
        <title>A library of human gut bacterial isolates paired with longitudinal multiomics data enables mechanistic microbiome research.</title>
        <authorList>
            <person name="Poyet M."/>
            <person name="Groussin M."/>
            <person name="Gibbons S.M."/>
            <person name="Avila-Pacheco J."/>
            <person name="Jiang X."/>
            <person name="Kearney S.M."/>
            <person name="Perrotta A.R."/>
            <person name="Berdy B."/>
            <person name="Zhao S."/>
            <person name="Lieberman T.D."/>
            <person name="Swanson P.K."/>
            <person name="Smith M."/>
            <person name="Roesemann S."/>
            <person name="Alexander J.E."/>
            <person name="Rich S.A."/>
            <person name="Livny J."/>
            <person name="Vlamakis H."/>
            <person name="Clish C."/>
            <person name="Bullock K."/>
            <person name="Deik A."/>
            <person name="Scott J."/>
            <person name="Pierce K.A."/>
            <person name="Xavier R.J."/>
            <person name="Alm E.J."/>
        </authorList>
    </citation>
    <scope>NUCLEOTIDE SEQUENCE [LARGE SCALE GENOMIC DNA]</scope>
    <source>
        <strain evidence="2 3">BIOML-B9</strain>
    </source>
</reference>
<protein>
    <submittedName>
        <fullName evidence="2">Uncharacterized protein</fullName>
    </submittedName>
</protein>
<dbReference type="AlphaFoldDB" id="A0A6A8KS41"/>
<name>A0A6A8KS41_9FIRM</name>
<dbReference type="RefSeq" id="WP_154252614.1">
    <property type="nucleotide sequence ID" value="NZ_JAEKBW010000001.1"/>
</dbReference>
<organism evidence="2 3">
    <name type="scientific">Faecalibacterium prausnitzii</name>
    <dbReference type="NCBI Taxonomy" id="853"/>
    <lineage>
        <taxon>Bacteria</taxon>
        <taxon>Bacillati</taxon>
        <taxon>Bacillota</taxon>
        <taxon>Clostridia</taxon>
        <taxon>Eubacteriales</taxon>
        <taxon>Oscillospiraceae</taxon>
        <taxon>Faecalibacterium</taxon>
    </lineage>
</organism>
<comment type="caution">
    <text evidence="2">The sequence shown here is derived from an EMBL/GenBank/DDBJ whole genome shotgun (WGS) entry which is preliminary data.</text>
</comment>